<evidence type="ECO:0000313" key="3">
    <source>
        <dbReference type="EMBL" id="QCI64417.1"/>
    </source>
</evidence>
<protein>
    <submittedName>
        <fullName evidence="3">DUF1311 domain-containing protein</fullName>
    </submittedName>
</protein>
<dbReference type="RefSeq" id="WP_136959871.1">
    <property type="nucleotide sequence ID" value="NZ_CP039690.1"/>
</dbReference>
<sequence>MHRRHHPTGLTIAVLLAMMTAIPPLAAQQKGLADRILAQPAQAKPANCDSGNRIDLELCAVARFRSADAELNRVYRELAGDTQNRDLLLGAQRVWLAYRDATCAWEQDRLRGGTAATLYAINCLAAVTEARTSYLVQASGP</sequence>
<dbReference type="Pfam" id="PF07007">
    <property type="entry name" value="LprI"/>
    <property type="match status" value="1"/>
</dbReference>
<keyword evidence="1" id="KW-0732">Signal</keyword>
<proteinExistence type="predicted"/>
<keyword evidence="4" id="KW-1185">Reference proteome</keyword>
<name>A0A4D7B8P4_9HYPH</name>
<dbReference type="Proteomes" id="UP000298781">
    <property type="component" value="Chromosome"/>
</dbReference>
<accession>A0A4D7B8P4</accession>
<gene>
    <name evidence="3" type="ORF">E8M01_09345</name>
</gene>
<dbReference type="InterPro" id="IPR009739">
    <property type="entry name" value="LprI-like_N"/>
</dbReference>
<evidence type="ECO:0000259" key="2">
    <source>
        <dbReference type="Pfam" id="PF07007"/>
    </source>
</evidence>
<organism evidence="3 4">
    <name type="scientific">Phreatobacter stygius</name>
    <dbReference type="NCBI Taxonomy" id="1940610"/>
    <lineage>
        <taxon>Bacteria</taxon>
        <taxon>Pseudomonadati</taxon>
        <taxon>Pseudomonadota</taxon>
        <taxon>Alphaproteobacteria</taxon>
        <taxon>Hyphomicrobiales</taxon>
        <taxon>Phreatobacteraceae</taxon>
        <taxon>Phreatobacter</taxon>
    </lineage>
</organism>
<dbReference type="OrthoDB" id="7340239at2"/>
<dbReference type="KEGG" id="pstg:E8M01_09345"/>
<evidence type="ECO:0000256" key="1">
    <source>
        <dbReference type="SAM" id="SignalP"/>
    </source>
</evidence>
<dbReference type="AlphaFoldDB" id="A0A4D7B8P4"/>
<feature type="signal peptide" evidence="1">
    <location>
        <begin position="1"/>
        <end position="26"/>
    </location>
</feature>
<dbReference type="EMBL" id="CP039690">
    <property type="protein sequence ID" value="QCI64417.1"/>
    <property type="molecule type" value="Genomic_DNA"/>
</dbReference>
<feature type="domain" description="Lysozyme inhibitor LprI-like N-terminal" evidence="2">
    <location>
        <begin position="51"/>
        <end position="135"/>
    </location>
</feature>
<dbReference type="Gene3D" id="1.20.1270.180">
    <property type="match status" value="1"/>
</dbReference>
<feature type="chain" id="PRO_5020939632" evidence="1">
    <location>
        <begin position="27"/>
        <end position="141"/>
    </location>
</feature>
<reference evidence="3 4" key="1">
    <citation type="submission" date="2019-04" db="EMBL/GenBank/DDBJ databases">
        <title>Phreatobacter aquaticus sp. nov.</title>
        <authorList>
            <person name="Choi A."/>
        </authorList>
    </citation>
    <scope>NUCLEOTIDE SEQUENCE [LARGE SCALE GENOMIC DNA]</scope>
    <source>
        <strain evidence="3 4">KCTC 52518</strain>
    </source>
</reference>
<evidence type="ECO:0000313" key="4">
    <source>
        <dbReference type="Proteomes" id="UP000298781"/>
    </source>
</evidence>